<proteinExistence type="predicted"/>
<dbReference type="PROSITE" id="PS51257">
    <property type="entry name" value="PROKAR_LIPOPROTEIN"/>
    <property type="match status" value="1"/>
</dbReference>
<dbReference type="AlphaFoldDB" id="A0A066YRI7"/>
<dbReference type="EMBL" id="JNBY01000172">
    <property type="protein sequence ID" value="KDN80550.1"/>
    <property type="molecule type" value="Genomic_DNA"/>
</dbReference>
<accession>A0A066YRI7</accession>
<dbReference type="HOGENOM" id="CLU_3169142_0_0_11"/>
<dbReference type="Proteomes" id="UP000027178">
    <property type="component" value="Unassembled WGS sequence"/>
</dbReference>
<comment type="caution">
    <text evidence="1">The sequence shown here is derived from an EMBL/GenBank/DDBJ whole genome shotgun (WGS) entry which is preliminary data.</text>
</comment>
<dbReference type="AntiFam" id="ANF00057">
    <property type="entry name" value="Translation of E. coli type CRISPR repeat"/>
</dbReference>
<keyword evidence="2" id="KW-1185">Reference proteome</keyword>
<gene>
    <name evidence="1" type="ORF">KCH_76970</name>
</gene>
<organism evidence="1 2">
    <name type="scientific">Kitasatospora cheerisanensis KCTC 2395</name>
    <dbReference type="NCBI Taxonomy" id="1348663"/>
    <lineage>
        <taxon>Bacteria</taxon>
        <taxon>Bacillati</taxon>
        <taxon>Actinomycetota</taxon>
        <taxon>Actinomycetes</taxon>
        <taxon>Kitasatosporales</taxon>
        <taxon>Streptomycetaceae</taxon>
        <taxon>Kitasatospora</taxon>
    </lineage>
</organism>
<reference evidence="1 2" key="1">
    <citation type="submission" date="2014-05" db="EMBL/GenBank/DDBJ databases">
        <title>Draft Genome Sequence of Kitasatospora cheerisanensis KCTC 2395.</title>
        <authorList>
            <person name="Nam D.H."/>
        </authorList>
    </citation>
    <scope>NUCLEOTIDE SEQUENCE [LARGE SCALE GENOMIC DNA]</scope>
    <source>
        <strain evidence="1 2">KCTC 2395</strain>
    </source>
</reference>
<sequence length="47" mass="4884">MARELRLTPACAGMTGACCAAAAWAAADPRLRGDDSARVRKYTGQDG</sequence>
<name>A0A066YRI7_9ACTN</name>
<evidence type="ECO:0000313" key="2">
    <source>
        <dbReference type="Proteomes" id="UP000027178"/>
    </source>
</evidence>
<protein>
    <submittedName>
        <fullName evidence="1">Uncharacterized protein</fullName>
    </submittedName>
</protein>
<evidence type="ECO:0000313" key="1">
    <source>
        <dbReference type="EMBL" id="KDN80550.1"/>
    </source>
</evidence>